<feature type="transmembrane region" description="Helical" evidence="1">
    <location>
        <begin position="7"/>
        <end position="29"/>
    </location>
</feature>
<feature type="transmembrane region" description="Helical" evidence="1">
    <location>
        <begin position="84"/>
        <end position="105"/>
    </location>
</feature>
<dbReference type="Proteomes" id="UP000029669">
    <property type="component" value="Chromosome"/>
</dbReference>
<name>A0A097AQG3_THEKI</name>
<evidence type="ECO:0000313" key="2">
    <source>
        <dbReference type="EMBL" id="AIS52050.1"/>
    </source>
</evidence>
<dbReference type="HOGENOM" id="CLU_2222002_0_0_9"/>
<keyword evidence="1" id="KW-0812">Transmembrane</keyword>
<dbReference type="RefSeq" id="WP_049684860.1">
    <property type="nucleotide sequence ID" value="NZ_CP009170.1"/>
</dbReference>
<dbReference type="eggNOG" id="ENOG50338DS">
    <property type="taxonomic scope" value="Bacteria"/>
</dbReference>
<evidence type="ECO:0000256" key="1">
    <source>
        <dbReference type="SAM" id="Phobius"/>
    </source>
</evidence>
<keyword evidence="1" id="KW-1133">Transmembrane helix</keyword>
<keyword evidence="3" id="KW-1185">Reference proteome</keyword>
<evidence type="ECO:0000313" key="3">
    <source>
        <dbReference type="Proteomes" id="UP000029669"/>
    </source>
</evidence>
<sequence length="113" mass="13004">MKKGIILGIVMGIIAIVSNIIVNGFYTSFVYYSNYLFLAGTAVGLLGGILYISYWINDLKTVKKIYYHEELPEKRKEIEFMERWGSYLVIAMIVMWLLSLVFVLVGEMFTSIK</sequence>
<dbReference type="OrthoDB" id="1730287at2"/>
<keyword evidence="1" id="KW-0472">Membrane</keyword>
<dbReference type="AlphaFoldDB" id="A0A097AQG3"/>
<evidence type="ECO:0008006" key="4">
    <source>
        <dbReference type="Google" id="ProtNLM"/>
    </source>
</evidence>
<gene>
    <name evidence="2" type="ORF">TKV_c08680</name>
</gene>
<accession>A0A097AQG3</accession>
<dbReference type="STRING" id="2325.TKV_c08680"/>
<proteinExistence type="predicted"/>
<protein>
    <recommendedName>
        <fullName evidence="4">DUF3899 domain-containing protein</fullName>
    </recommendedName>
</protein>
<dbReference type="KEGG" id="tki:TKV_c08680"/>
<dbReference type="EMBL" id="CP009170">
    <property type="protein sequence ID" value="AIS52050.1"/>
    <property type="molecule type" value="Genomic_DNA"/>
</dbReference>
<feature type="transmembrane region" description="Helical" evidence="1">
    <location>
        <begin position="35"/>
        <end position="56"/>
    </location>
</feature>
<organism evidence="2 3">
    <name type="scientific">Thermoanaerobacter kivui</name>
    <name type="common">Acetogenium kivui</name>
    <dbReference type="NCBI Taxonomy" id="2325"/>
    <lineage>
        <taxon>Bacteria</taxon>
        <taxon>Bacillati</taxon>
        <taxon>Bacillota</taxon>
        <taxon>Clostridia</taxon>
        <taxon>Thermoanaerobacterales</taxon>
        <taxon>Thermoanaerobacteraceae</taxon>
        <taxon>Thermoanaerobacter</taxon>
    </lineage>
</organism>
<reference evidence="3" key="1">
    <citation type="journal article" date="2015" name="Genome Announc.">
        <title>Whole-Genome Sequences of 80 Environmental and Clinical Isolates of Burkholderia pseudomallei.</title>
        <authorList>
            <person name="Johnson S.L."/>
            <person name="Baker A.L."/>
            <person name="Chain P.S."/>
            <person name="Currie B.J."/>
            <person name="Daligault H.E."/>
            <person name="Davenport K.W."/>
            <person name="Davis C.B."/>
            <person name="Inglis T.J."/>
            <person name="Kaestli M."/>
            <person name="Koren S."/>
            <person name="Mayo M."/>
            <person name="Merritt A.J."/>
            <person name="Price E.P."/>
            <person name="Sarovich D.S."/>
            <person name="Warner J."/>
            <person name="Rosovitz M.J."/>
        </authorList>
    </citation>
    <scope>NUCLEOTIDE SEQUENCE [LARGE SCALE GENOMIC DNA]</scope>
    <source>
        <strain evidence="3">DSM 2030</strain>
    </source>
</reference>